<comment type="caution">
    <text evidence="1">The sequence shown here is derived from an EMBL/GenBank/DDBJ whole genome shotgun (WGS) entry which is preliminary data.</text>
</comment>
<gene>
    <name evidence="1" type="ORF">DHETER_LOCUS6020</name>
</gene>
<reference evidence="1" key="1">
    <citation type="submission" date="2021-06" db="EMBL/GenBank/DDBJ databases">
        <authorList>
            <person name="Kallberg Y."/>
            <person name="Tangrot J."/>
            <person name="Rosling A."/>
        </authorList>
    </citation>
    <scope>NUCLEOTIDE SEQUENCE</scope>
    <source>
        <strain evidence="1">IL203A</strain>
    </source>
</reference>
<protein>
    <submittedName>
        <fullName evidence="1">4629_t:CDS:1</fullName>
    </submittedName>
</protein>
<name>A0ACA9M4T6_9GLOM</name>
<sequence>IIFKISNNEREKTIIGTPPDYANLFIKCWSSEPYQRPTLNEILLELERLSKEKDSEFITNIIDDKKINEELNFQDVNIKNDDEFRQPTNKTDGPDETKKMLWNNELVNLCLLENYRCDNSIVDDSIVTKLLNELKPFKHNNVLEVFGLTFDGYSYYFVRGYYTMDLRSYLSQLRSNGTPLSWIDKLTLTQQVVEGLKYLHDQNIIHQELHPKNIVIYEGIPKLINVWLSQKTTDFSISKFSPPEILLSNDIENKTTKQNIYSLGVQMWEISSDGIEPFHQKNSFKLVIDIIKGLHIRPTCKKILDKFKNISLSDLYHGENGQNTATFWMPKPKSKIDDLEFSPDSMKSQAYFVNYCGRISPSSYPS</sequence>
<proteinExistence type="predicted"/>
<keyword evidence="2" id="KW-1185">Reference proteome</keyword>
<organism evidence="1 2">
    <name type="scientific">Dentiscutata heterogama</name>
    <dbReference type="NCBI Taxonomy" id="1316150"/>
    <lineage>
        <taxon>Eukaryota</taxon>
        <taxon>Fungi</taxon>
        <taxon>Fungi incertae sedis</taxon>
        <taxon>Mucoromycota</taxon>
        <taxon>Glomeromycotina</taxon>
        <taxon>Glomeromycetes</taxon>
        <taxon>Diversisporales</taxon>
        <taxon>Gigasporaceae</taxon>
        <taxon>Dentiscutata</taxon>
    </lineage>
</organism>
<dbReference type="EMBL" id="CAJVPU010007221">
    <property type="protein sequence ID" value="CAG8570089.1"/>
    <property type="molecule type" value="Genomic_DNA"/>
</dbReference>
<accession>A0ACA9M4T6</accession>
<evidence type="ECO:0000313" key="2">
    <source>
        <dbReference type="Proteomes" id="UP000789702"/>
    </source>
</evidence>
<dbReference type="Proteomes" id="UP000789702">
    <property type="component" value="Unassembled WGS sequence"/>
</dbReference>
<evidence type="ECO:0000313" key="1">
    <source>
        <dbReference type="EMBL" id="CAG8570089.1"/>
    </source>
</evidence>
<feature type="non-terminal residue" evidence="1">
    <location>
        <position position="1"/>
    </location>
</feature>